<proteinExistence type="predicted"/>
<gene>
    <name evidence="1" type="ORF">IMCC3135_13395</name>
</gene>
<accession>A0A2Z2P049</accession>
<dbReference type="EMBL" id="CP018632">
    <property type="protein sequence ID" value="ASJ72764.1"/>
    <property type="molecule type" value="Genomic_DNA"/>
</dbReference>
<sequence>MMEINDVPQDAISTYAENKKAVYATDKNGQYAVVSSSGWDVEEEVTKQALTELQRQADLAYQAVVSGSKSPLYYHMYAQRMDVTVLAQSMGMFKWRVKRHLQPDTFKSLSAGMFARYSDALGLDVEQLKKLPELKY</sequence>
<dbReference type="AlphaFoldDB" id="A0A2Z2P049"/>
<organism evidence="1 2">
    <name type="scientific">Granulosicoccus antarcticus IMCC3135</name>
    <dbReference type="NCBI Taxonomy" id="1192854"/>
    <lineage>
        <taxon>Bacteria</taxon>
        <taxon>Pseudomonadati</taxon>
        <taxon>Pseudomonadota</taxon>
        <taxon>Gammaproteobacteria</taxon>
        <taxon>Chromatiales</taxon>
        <taxon>Granulosicoccaceae</taxon>
        <taxon>Granulosicoccus</taxon>
    </lineage>
</organism>
<reference evidence="1 2" key="1">
    <citation type="submission" date="2016-12" db="EMBL/GenBank/DDBJ databases">
        <authorList>
            <person name="Song W.-J."/>
            <person name="Kurnit D.M."/>
        </authorList>
    </citation>
    <scope>NUCLEOTIDE SEQUENCE [LARGE SCALE GENOMIC DNA]</scope>
    <source>
        <strain evidence="1 2">IMCC3135</strain>
    </source>
</reference>
<dbReference type="Proteomes" id="UP000250079">
    <property type="component" value="Chromosome"/>
</dbReference>
<name>A0A2Z2P049_9GAMM</name>
<evidence type="ECO:0008006" key="3">
    <source>
        <dbReference type="Google" id="ProtNLM"/>
    </source>
</evidence>
<dbReference type="KEGG" id="gai:IMCC3135_13395"/>
<dbReference type="RefSeq" id="WP_205738029.1">
    <property type="nucleotide sequence ID" value="NZ_CP018632.1"/>
</dbReference>
<evidence type="ECO:0000313" key="2">
    <source>
        <dbReference type="Proteomes" id="UP000250079"/>
    </source>
</evidence>
<keyword evidence="2" id="KW-1185">Reference proteome</keyword>
<evidence type="ECO:0000313" key="1">
    <source>
        <dbReference type="EMBL" id="ASJ72764.1"/>
    </source>
</evidence>
<protein>
    <recommendedName>
        <fullName evidence="3">HTH cro/C1-type domain-containing protein</fullName>
    </recommendedName>
</protein>